<organism evidence="7 8">
    <name type="scientific">Malus domestica</name>
    <name type="common">Apple</name>
    <name type="synonym">Pyrus malus</name>
    <dbReference type="NCBI Taxonomy" id="3750"/>
    <lineage>
        <taxon>Eukaryota</taxon>
        <taxon>Viridiplantae</taxon>
        <taxon>Streptophyta</taxon>
        <taxon>Embryophyta</taxon>
        <taxon>Tracheophyta</taxon>
        <taxon>Spermatophyta</taxon>
        <taxon>Magnoliopsida</taxon>
        <taxon>eudicotyledons</taxon>
        <taxon>Gunneridae</taxon>
        <taxon>Pentapetalae</taxon>
        <taxon>rosids</taxon>
        <taxon>fabids</taxon>
        <taxon>Rosales</taxon>
        <taxon>Rosaceae</taxon>
        <taxon>Amygdaloideae</taxon>
        <taxon>Maleae</taxon>
        <taxon>Malus</taxon>
    </lineage>
</organism>
<dbReference type="AlphaFoldDB" id="A0A498HHC9"/>
<proteinExistence type="inferred from homology"/>
<evidence type="ECO:0000256" key="2">
    <source>
        <dbReference type="ARBA" id="ARBA00005581"/>
    </source>
</evidence>
<evidence type="ECO:0000256" key="6">
    <source>
        <dbReference type="RuleBase" id="RU367044"/>
    </source>
</evidence>
<keyword evidence="4 6" id="KW-0964">Secreted</keyword>
<evidence type="ECO:0000256" key="4">
    <source>
        <dbReference type="ARBA" id="ARBA00022525"/>
    </source>
</evidence>
<dbReference type="Pfam" id="PF05938">
    <property type="entry name" value="Self-incomp_S1"/>
    <property type="match status" value="1"/>
</dbReference>
<keyword evidence="3 6" id="KW-0713">Self-incompatibility</keyword>
<dbReference type="InterPro" id="IPR010264">
    <property type="entry name" value="Self-incomp_S1"/>
</dbReference>
<reference evidence="7 8" key="1">
    <citation type="submission" date="2018-10" db="EMBL/GenBank/DDBJ databases">
        <title>A high-quality apple genome assembly.</title>
        <authorList>
            <person name="Hu J."/>
        </authorList>
    </citation>
    <scope>NUCLEOTIDE SEQUENCE [LARGE SCALE GENOMIC DNA]</scope>
    <source>
        <strain evidence="8">cv. HFTH1</strain>
        <tissue evidence="7">Young leaf</tissue>
    </source>
</reference>
<evidence type="ECO:0000313" key="7">
    <source>
        <dbReference type="EMBL" id="RXH69292.1"/>
    </source>
</evidence>
<accession>A0A498HHC9</accession>
<sequence length="110" mass="12891">MYNDIGPDIPLTVHCKSKNDDLGTHVVPFKGSYDFSFGLHLLGRTQFWCRFEWLAVFRYFDIYVQDRDEGGCDECTWRIAPTGPCRLNPEYNSYNICYYWNKDVPTAFAP</sequence>
<comment type="caution">
    <text evidence="7">The sequence shown here is derived from an EMBL/GenBank/DDBJ whole genome shotgun (WGS) entry which is preliminary data.</text>
</comment>
<comment type="subcellular location">
    <subcellularLocation>
        <location evidence="1 6">Secreted</location>
    </subcellularLocation>
</comment>
<dbReference type="PANTHER" id="PTHR31232">
    <property type="match status" value="1"/>
</dbReference>
<comment type="similarity">
    <text evidence="2 6">Belongs to the plant self-incompatibility (S1) protein family.</text>
</comment>
<dbReference type="EMBL" id="RDQH01000343">
    <property type="protein sequence ID" value="RXH69292.1"/>
    <property type="molecule type" value="Genomic_DNA"/>
</dbReference>
<protein>
    <recommendedName>
        <fullName evidence="6">S-protein homolog</fullName>
    </recommendedName>
</protein>
<dbReference type="PANTHER" id="PTHR31232:SF149">
    <property type="entry name" value="S-PROTEIN HOMOLOG"/>
    <property type="match status" value="1"/>
</dbReference>
<dbReference type="GO" id="GO:0060320">
    <property type="term" value="P:rejection of self pollen"/>
    <property type="evidence" value="ECO:0007669"/>
    <property type="project" value="UniProtKB-KW"/>
</dbReference>
<evidence type="ECO:0000256" key="5">
    <source>
        <dbReference type="ARBA" id="ARBA00022729"/>
    </source>
</evidence>
<dbReference type="GO" id="GO:0005576">
    <property type="term" value="C:extracellular region"/>
    <property type="evidence" value="ECO:0007669"/>
    <property type="project" value="UniProtKB-SubCell"/>
</dbReference>
<keyword evidence="8" id="KW-1185">Reference proteome</keyword>
<gene>
    <name evidence="7" type="ORF">DVH24_037076</name>
</gene>
<name>A0A498HHC9_MALDO</name>
<evidence type="ECO:0000256" key="1">
    <source>
        <dbReference type="ARBA" id="ARBA00004613"/>
    </source>
</evidence>
<dbReference type="Proteomes" id="UP000290289">
    <property type="component" value="Chromosome 17"/>
</dbReference>
<evidence type="ECO:0000313" key="8">
    <source>
        <dbReference type="Proteomes" id="UP000290289"/>
    </source>
</evidence>
<keyword evidence="5" id="KW-0732">Signal</keyword>
<evidence type="ECO:0000256" key="3">
    <source>
        <dbReference type="ARBA" id="ARBA00022471"/>
    </source>
</evidence>